<protein>
    <submittedName>
        <fullName evidence="1">Flagellar protein</fullName>
    </submittedName>
</protein>
<gene>
    <name evidence="1" type="primary">flgF</name>
    <name evidence="1" type="ORF">GCM10011452_12280</name>
</gene>
<dbReference type="RefSeq" id="WP_189632957.1">
    <property type="nucleotide sequence ID" value="NZ_BMYQ01000002.1"/>
</dbReference>
<dbReference type="Proteomes" id="UP000628984">
    <property type="component" value="Unassembled WGS sequence"/>
</dbReference>
<evidence type="ECO:0000313" key="1">
    <source>
        <dbReference type="EMBL" id="GGW25832.1"/>
    </source>
</evidence>
<keyword evidence="1" id="KW-0966">Cell projection</keyword>
<evidence type="ECO:0000313" key="2">
    <source>
        <dbReference type="Proteomes" id="UP000628984"/>
    </source>
</evidence>
<dbReference type="EMBL" id="BMYQ01000002">
    <property type="protein sequence ID" value="GGW25832.1"/>
    <property type="molecule type" value="Genomic_DNA"/>
</dbReference>
<dbReference type="InterPro" id="IPR010626">
    <property type="entry name" value="DUF1217"/>
</dbReference>
<accession>A0A918IRS8</accession>
<dbReference type="InterPro" id="IPR023157">
    <property type="entry name" value="AGR-C-984p-like_sf"/>
</dbReference>
<sequence>MSFTITLPLSGYAGWSFLKRTQARQEAALVADAAQQRAETYFRARIAKVETADQLVKDRRLLQVALGAFGLSEEIGKSYFIRKVLADGTDDKTDLANRLPDKRYAELAKTFQFDKSKPATQAQGFADTIISSYRSQRFQEAVGAVDENMRLALFAQDQLPELAGKTASDAAKWYTILGSSALSKVFQGALGLPSSFGALDIDMQVSMLERKSRQVLGVGSPSQLGEPEKIDKLIKLFLLKKDIR</sequence>
<keyword evidence="1" id="KW-0282">Flagellum</keyword>
<dbReference type="SUPFAM" id="SSF158837">
    <property type="entry name" value="AGR C 984p-like"/>
    <property type="match status" value="1"/>
</dbReference>
<reference evidence="1" key="2">
    <citation type="submission" date="2020-09" db="EMBL/GenBank/DDBJ databases">
        <authorList>
            <person name="Sun Q."/>
            <person name="Kim S."/>
        </authorList>
    </citation>
    <scope>NUCLEOTIDE SEQUENCE</scope>
    <source>
        <strain evidence="1">KCTC 23714</strain>
    </source>
</reference>
<dbReference type="Gene3D" id="1.10.3700.10">
    <property type="entry name" value="AGR C 984p-like"/>
    <property type="match status" value="1"/>
</dbReference>
<keyword evidence="1" id="KW-0969">Cilium</keyword>
<name>A0A918IRS8_9RHOB</name>
<reference evidence="1" key="1">
    <citation type="journal article" date="2014" name="Int. J. Syst. Evol. Microbiol.">
        <title>Complete genome sequence of Corynebacterium casei LMG S-19264T (=DSM 44701T), isolated from a smear-ripened cheese.</title>
        <authorList>
            <consortium name="US DOE Joint Genome Institute (JGI-PGF)"/>
            <person name="Walter F."/>
            <person name="Albersmeier A."/>
            <person name="Kalinowski J."/>
            <person name="Ruckert C."/>
        </authorList>
    </citation>
    <scope>NUCLEOTIDE SEQUENCE</scope>
    <source>
        <strain evidence="1">KCTC 23714</strain>
    </source>
</reference>
<organism evidence="1 2">
    <name type="scientific">Gemmobacter lanyuensis</name>
    <dbReference type="NCBI Taxonomy" id="1054497"/>
    <lineage>
        <taxon>Bacteria</taxon>
        <taxon>Pseudomonadati</taxon>
        <taxon>Pseudomonadota</taxon>
        <taxon>Alphaproteobacteria</taxon>
        <taxon>Rhodobacterales</taxon>
        <taxon>Paracoccaceae</taxon>
        <taxon>Gemmobacter</taxon>
    </lineage>
</organism>
<keyword evidence="2" id="KW-1185">Reference proteome</keyword>
<dbReference type="AlphaFoldDB" id="A0A918IRS8"/>
<comment type="caution">
    <text evidence="1">The sequence shown here is derived from an EMBL/GenBank/DDBJ whole genome shotgun (WGS) entry which is preliminary data.</text>
</comment>
<dbReference type="Pfam" id="PF06748">
    <property type="entry name" value="DUF1217"/>
    <property type="match status" value="1"/>
</dbReference>
<proteinExistence type="predicted"/>